<dbReference type="RefSeq" id="WP_008043133.1">
    <property type="nucleotide sequence ID" value="NZ_CH724150.1"/>
</dbReference>
<proteinExistence type="predicted"/>
<dbReference type="EMBL" id="AAOE01000019">
    <property type="protein sequence ID" value="EAR08580.1"/>
    <property type="molecule type" value="Genomic_DNA"/>
</dbReference>
<evidence type="ECO:0000256" key="1">
    <source>
        <dbReference type="SAM" id="Phobius"/>
    </source>
</evidence>
<feature type="transmembrane region" description="Helical" evidence="1">
    <location>
        <begin position="137"/>
        <end position="155"/>
    </location>
</feature>
<dbReference type="AlphaFoldDB" id="A4BH81"/>
<keyword evidence="3" id="KW-1185">Reference proteome</keyword>
<feature type="transmembrane region" description="Helical" evidence="1">
    <location>
        <begin position="56"/>
        <end position="76"/>
    </location>
</feature>
<dbReference type="STRING" id="314283.MED297_15200"/>
<keyword evidence="1" id="KW-1133">Transmembrane helix</keyword>
<keyword evidence="1" id="KW-0472">Membrane</keyword>
<name>A4BH81_9GAMM</name>
<evidence type="ECO:0000313" key="2">
    <source>
        <dbReference type="EMBL" id="EAR08580.1"/>
    </source>
</evidence>
<dbReference type="Proteomes" id="UP000005953">
    <property type="component" value="Unassembled WGS sequence"/>
</dbReference>
<feature type="transmembrane region" description="Helical" evidence="1">
    <location>
        <begin position="31"/>
        <end position="50"/>
    </location>
</feature>
<feature type="transmembrane region" description="Helical" evidence="1">
    <location>
        <begin position="111"/>
        <end position="130"/>
    </location>
</feature>
<organism evidence="2 3">
    <name type="scientific">Reinekea blandensis MED297</name>
    <dbReference type="NCBI Taxonomy" id="314283"/>
    <lineage>
        <taxon>Bacteria</taxon>
        <taxon>Pseudomonadati</taxon>
        <taxon>Pseudomonadota</taxon>
        <taxon>Gammaproteobacteria</taxon>
        <taxon>Oceanospirillales</taxon>
        <taxon>Saccharospirillaceae</taxon>
        <taxon>Reinekea</taxon>
    </lineage>
</organism>
<evidence type="ECO:0000313" key="3">
    <source>
        <dbReference type="Proteomes" id="UP000005953"/>
    </source>
</evidence>
<feature type="transmembrane region" description="Helical" evidence="1">
    <location>
        <begin position="6"/>
        <end position="24"/>
    </location>
</feature>
<gene>
    <name evidence="2" type="ORF">MED297_15200</name>
</gene>
<accession>A4BH81</accession>
<feature type="transmembrane region" description="Helical" evidence="1">
    <location>
        <begin position="161"/>
        <end position="186"/>
    </location>
</feature>
<comment type="caution">
    <text evidence="2">The sequence shown here is derived from an EMBL/GenBank/DDBJ whole genome shotgun (WGS) entry which is preliminary data.</text>
</comment>
<protein>
    <submittedName>
        <fullName evidence="2">Uncharacterized protein</fullName>
    </submittedName>
</protein>
<dbReference type="HOGENOM" id="CLU_1383162_0_0_6"/>
<keyword evidence="1" id="KW-0812">Transmembrane</keyword>
<sequence>MISPELLGLFSWALLLAYPVAWVSRQLFKSPGLMTLVLLISIVVVSVPVWQGASLASWAFGVADLPSVLFVGLLMSRLFWPADSSLRALWHLGGLVSCVQLAFWFSGWEVVYLWGQEAISMVVLALFFVIALMFRSLAGAVLMLVVAIALAFNIYGTYNSWLYLVGLPFALAYLLGLPISGMRWWLGRRSQSRELFR</sequence>
<feature type="transmembrane region" description="Helical" evidence="1">
    <location>
        <begin position="88"/>
        <end position="105"/>
    </location>
</feature>
<reference evidence="2 3" key="1">
    <citation type="submission" date="2006-02" db="EMBL/GenBank/DDBJ databases">
        <authorList>
            <person name="Pinhassi J."/>
            <person name="Pedros-Alio C."/>
            <person name="Ferriera S."/>
            <person name="Johnson J."/>
            <person name="Kravitz S."/>
            <person name="Halpern A."/>
            <person name="Remington K."/>
            <person name="Beeson K."/>
            <person name="Tran B."/>
            <person name="Rogers Y.-H."/>
            <person name="Friedman R."/>
            <person name="Venter J.C."/>
        </authorList>
    </citation>
    <scope>NUCLEOTIDE SEQUENCE [LARGE SCALE GENOMIC DNA]</scope>
    <source>
        <strain evidence="2 3">MED297</strain>
    </source>
</reference>